<name>A0A0F5FUB8_9HYPH</name>
<evidence type="ECO:0000256" key="1">
    <source>
        <dbReference type="ARBA" id="ARBA00004651"/>
    </source>
</evidence>
<organism evidence="8 9">
    <name type="scientific">Devosia geojensis</name>
    <dbReference type="NCBI Taxonomy" id="443610"/>
    <lineage>
        <taxon>Bacteria</taxon>
        <taxon>Pseudomonadati</taxon>
        <taxon>Pseudomonadota</taxon>
        <taxon>Alphaproteobacteria</taxon>
        <taxon>Hyphomicrobiales</taxon>
        <taxon>Devosiaceae</taxon>
        <taxon>Devosia</taxon>
    </lineage>
</organism>
<dbReference type="InterPro" id="IPR003317">
    <property type="entry name" value="Cyt-d_oxidase_su2"/>
</dbReference>
<dbReference type="EMBL" id="JZEX01000081">
    <property type="protein sequence ID" value="KKB12428.1"/>
    <property type="molecule type" value="Genomic_DNA"/>
</dbReference>
<dbReference type="STRING" id="443610.VE25_07725"/>
<keyword evidence="4 7" id="KW-0812">Transmembrane</keyword>
<dbReference type="Proteomes" id="UP000033632">
    <property type="component" value="Unassembled WGS sequence"/>
</dbReference>
<keyword evidence="5 7" id="KW-1133">Transmembrane helix</keyword>
<feature type="transmembrane region" description="Helical" evidence="7">
    <location>
        <begin position="58"/>
        <end position="76"/>
    </location>
</feature>
<proteinExistence type="inferred from homology"/>
<accession>A0A0F5FUB8</accession>
<feature type="transmembrane region" description="Helical" evidence="7">
    <location>
        <begin position="192"/>
        <end position="211"/>
    </location>
</feature>
<reference evidence="8 9" key="1">
    <citation type="submission" date="2015-03" db="EMBL/GenBank/DDBJ databases">
        <authorList>
            <person name="Hassan Y.I."/>
            <person name="Lepp D."/>
            <person name="Li X.-Z."/>
            <person name="Zhou T."/>
        </authorList>
    </citation>
    <scope>NUCLEOTIDE SEQUENCE [LARGE SCALE GENOMIC DNA]</scope>
    <source>
        <strain evidence="8 9">BD-c194</strain>
    </source>
</reference>
<dbReference type="GO" id="GO:0019646">
    <property type="term" value="P:aerobic electron transport chain"/>
    <property type="evidence" value="ECO:0007669"/>
    <property type="project" value="TreeGrafter"/>
</dbReference>
<dbReference type="GO" id="GO:0016682">
    <property type="term" value="F:oxidoreductase activity, acting on diphenols and related substances as donors, oxygen as acceptor"/>
    <property type="evidence" value="ECO:0007669"/>
    <property type="project" value="TreeGrafter"/>
</dbReference>
<evidence type="ECO:0000256" key="2">
    <source>
        <dbReference type="ARBA" id="ARBA00007543"/>
    </source>
</evidence>
<evidence type="ECO:0000256" key="3">
    <source>
        <dbReference type="ARBA" id="ARBA00022475"/>
    </source>
</evidence>
<dbReference type="PATRIC" id="fig|443610.3.peg.4115"/>
<keyword evidence="3" id="KW-1003">Cell membrane</keyword>
<sequence>MPIDLPTVWAGLIAFAVLAYVVLDGFDLGVGILFPLFPERRDRDIMTNSVAPVWDGNETWLVLGGGGLMAVFPVVYATVLPALYMPIILMLLGLIFRGVAFEFRWRTQRGSIWWDVGFFAGSTIAAFMQGIALGALVKGIAIADRSYVGGWWDWLSPFSILTGLALVVGYALLGATWLNLKTTGGLQERARRIAMITGVGTVALIGVVSLWTPFINPVYFDRWFGWPTAFFSAFVPLLVAVCVAALWHGLTTDKHLQPFLAALGLFVLSFVGLGISFYPYIVPGALTIEEAAAPESSLAFLLVGAVVLVPIILAYTGYAYWVFRGKIDPEEGYH</sequence>
<dbReference type="Pfam" id="PF02322">
    <property type="entry name" value="Cyt_bd_oxida_II"/>
    <property type="match status" value="1"/>
</dbReference>
<feature type="transmembrane region" description="Helical" evidence="7">
    <location>
        <begin position="12"/>
        <end position="37"/>
    </location>
</feature>
<evidence type="ECO:0000256" key="6">
    <source>
        <dbReference type="ARBA" id="ARBA00023136"/>
    </source>
</evidence>
<evidence type="ECO:0000313" key="9">
    <source>
        <dbReference type="Proteomes" id="UP000033632"/>
    </source>
</evidence>
<protein>
    <submittedName>
        <fullName evidence="8">Ubiquinol oxidase subunit II</fullName>
    </submittedName>
</protein>
<feature type="transmembrane region" description="Helical" evidence="7">
    <location>
        <begin position="223"/>
        <end position="247"/>
    </location>
</feature>
<dbReference type="OrthoDB" id="9776710at2"/>
<feature type="transmembrane region" description="Helical" evidence="7">
    <location>
        <begin position="82"/>
        <end position="100"/>
    </location>
</feature>
<dbReference type="AlphaFoldDB" id="A0A0F5FUB8"/>
<feature type="transmembrane region" description="Helical" evidence="7">
    <location>
        <begin position="157"/>
        <end position="180"/>
    </location>
</feature>
<keyword evidence="6 7" id="KW-0472">Membrane</keyword>
<comment type="caution">
    <text evidence="8">The sequence shown here is derived from an EMBL/GenBank/DDBJ whole genome shotgun (WGS) entry which is preliminary data.</text>
</comment>
<dbReference type="RefSeq" id="WP_046108018.1">
    <property type="nucleotide sequence ID" value="NZ_JZEX01000081.1"/>
</dbReference>
<evidence type="ECO:0000256" key="5">
    <source>
        <dbReference type="ARBA" id="ARBA00022989"/>
    </source>
</evidence>
<dbReference type="PANTHER" id="PTHR43141">
    <property type="entry name" value="CYTOCHROME BD2 SUBUNIT II"/>
    <property type="match status" value="1"/>
</dbReference>
<dbReference type="GO" id="GO:0005886">
    <property type="term" value="C:plasma membrane"/>
    <property type="evidence" value="ECO:0007669"/>
    <property type="project" value="UniProtKB-SubCell"/>
</dbReference>
<gene>
    <name evidence="8" type="ORF">VE25_07725</name>
</gene>
<evidence type="ECO:0000256" key="4">
    <source>
        <dbReference type="ARBA" id="ARBA00022692"/>
    </source>
</evidence>
<dbReference type="GO" id="GO:0070069">
    <property type="term" value="C:cytochrome complex"/>
    <property type="evidence" value="ECO:0007669"/>
    <property type="project" value="TreeGrafter"/>
</dbReference>
<comment type="subcellular location">
    <subcellularLocation>
        <location evidence="1">Cell membrane</location>
        <topology evidence="1">Multi-pass membrane protein</topology>
    </subcellularLocation>
</comment>
<keyword evidence="9" id="KW-1185">Reference proteome</keyword>
<dbReference type="NCBIfam" id="TIGR00203">
    <property type="entry name" value="cydB"/>
    <property type="match status" value="1"/>
</dbReference>
<comment type="similarity">
    <text evidence="2">Belongs to the cytochrome ubiquinol oxidase subunit 2 family.</text>
</comment>
<evidence type="ECO:0000256" key="7">
    <source>
        <dbReference type="SAM" id="Phobius"/>
    </source>
</evidence>
<feature type="transmembrane region" description="Helical" evidence="7">
    <location>
        <begin position="259"/>
        <end position="278"/>
    </location>
</feature>
<dbReference type="GO" id="GO:0009055">
    <property type="term" value="F:electron transfer activity"/>
    <property type="evidence" value="ECO:0007669"/>
    <property type="project" value="TreeGrafter"/>
</dbReference>
<evidence type="ECO:0000313" key="8">
    <source>
        <dbReference type="EMBL" id="KKB12428.1"/>
    </source>
</evidence>
<dbReference type="PIRSF" id="PIRSF000267">
    <property type="entry name" value="Cyt_oxidse_sub2"/>
    <property type="match status" value="1"/>
</dbReference>
<dbReference type="PANTHER" id="PTHR43141:SF4">
    <property type="entry name" value="CYTOCHROME BD2 SUBUNIT II"/>
    <property type="match status" value="1"/>
</dbReference>
<feature type="transmembrane region" description="Helical" evidence="7">
    <location>
        <begin position="112"/>
        <end position="137"/>
    </location>
</feature>
<feature type="transmembrane region" description="Helical" evidence="7">
    <location>
        <begin position="298"/>
        <end position="323"/>
    </location>
</feature>